<gene>
    <name evidence="1" type="ORF">CG716_20185</name>
</gene>
<evidence type="ECO:0000313" key="2">
    <source>
        <dbReference type="Proteomes" id="UP000216063"/>
    </source>
</evidence>
<comment type="caution">
    <text evidence="1">The sequence shown here is derived from an EMBL/GenBank/DDBJ whole genome shotgun (WGS) entry which is preliminary data.</text>
</comment>
<dbReference type="RefSeq" id="WP_094482885.1">
    <property type="nucleotide sequence ID" value="NZ_NOZR01000019.1"/>
</dbReference>
<proteinExistence type="predicted"/>
<keyword evidence="2" id="KW-1185">Reference proteome</keyword>
<protein>
    <submittedName>
        <fullName evidence="1">Uncharacterized protein</fullName>
    </submittedName>
</protein>
<evidence type="ECO:0000313" key="1">
    <source>
        <dbReference type="EMBL" id="OYN76835.1"/>
    </source>
</evidence>
<name>A0A255DHX4_9MYCO</name>
<reference evidence="1 2" key="1">
    <citation type="submission" date="2017-07" db="EMBL/GenBank/DDBJ databases">
        <title>The new phylogeny of genus Mycobacterium.</title>
        <authorList>
            <person name="Tortoli E."/>
            <person name="Trovato A."/>
            <person name="Cirillo D.M."/>
        </authorList>
    </citation>
    <scope>NUCLEOTIDE SEQUENCE [LARGE SCALE GENOMIC DNA]</scope>
    <source>
        <strain evidence="1 2">ATCC 33027</strain>
    </source>
</reference>
<sequence length="100" mass="11541">MSEQTELPLWERKHDLPPRWDGMPVEWGEWTAESMLLHRNDAPAAFLSAAGCVRHLVKGKPTAYPMSRGDDITIRRVGKRQAGRQLDRRTWDEYPEAVTI</sequence>
<dbReference type="EMBL" id="NOZR01000019">
    <property type="protein sequence ID" value="OYN76835.1"/>
    <property type="molecule type" value="Genomic_DNA"/>
</dbReference>
<dbReference type="Proteomes" id="UP000216063">
    <property type="component" value="Unassembled WGS sequence"/>
</dbReference>
<dbReference type="OrthoDB" id="4469858at2"/>
<dbReference type="AlphaFoldDB" id="A0A255DHX4"/>
<accession>A0A255DHX4</accession>
<organism evidence="1 2">
    <name type="scientific">Mycolicibacterium sphagni</name>
    <dbReference type="NCBI Taxonomy" id="1786"/>
    <lineage>
        <taxon>Bacteria</taxon>
        <taxon>Bacillati</taxon>
        <taxon>Actinomycetota</taxon>
        <taxon>Actinomycetes</taxon>
        <taxon>Mycobacteriales</taxon>
        <taxon>Mycobacteriaceae</taxon>
        <taxon>Mycolicibacterium</taxon>
    </lineage>
</organism>